<evidence type="ECO:0008006" key="4">
    <source>
        <dbReference type="Google" id="ProtNLM"/>
    </source>
</evidence>
<keyword evidence="1" id="KW-0472">Membrane</keyword>
<name>A0A239IXD7_9BURK</name>
<dbReference type="EMBL" id="FZOT01000010">
    <property type="protein sequence ID" value="SNS97084.1"/>
    <property type="molecule type" value="Genomic_DNA"/>
</dbReference>
<dbReference type="AlphaFoldDB" id="A0A239IXD7"/>
<keyword evidence="1" id="KW-1133">Transmembrane helix</keyword>
<organism evidence="2 3">
    <name type="scientific">Noviherbaspirillum humi</name>
    <dbReference type="NCBI Taxonomy" id="1688639"/>
    <lineage>
        <taxon>Bacteria</taxon>
        <taxon>Pseudomonadati</taxon>
        <taxon>Pseudomonadota</taxon>
        <taxon>Betaproteobacteria</taxon>
        <taxon>Burkholderiales</taxon>
        <taxon>Oxalobacteraceae</taxon>
        <taxon>Noviherbaspirillum</taxon>
    </lineage>
</organism>
<evidence type="ECO:0000256" key="1">
    <source>
        <dbReference type="SAM" id="Phobius"/>
    </source>
</evidence>
<sequence length="83" mass="9314">MARLAMVVLWPSFLIAIVAEGFFFSCFDPQDMAFIGSHIDIPPMGIYTLGFFGFWIFCGLASMLTYYLLQVPNYPTSSSGKRV</sequence>
<proteinExistence type="predicted"/>
<dbReference type="OrthoDB" id="6197657at2"/>
<keyword evidence="1" id="KW-0812">Transmembrane</keyword>
<protein>
    <recommendedName>
        <fullName evidence="4">Transmembrane protein</fullName>
    </recommendedName>
</protein>
<dbReference type="RefSeq" id="WP_089400187.1">
    <property type="nucleotide sequence ID" value="NZ_FZOT01000010.1"/>
</dbReference>
<keyword evidence="3" id="KW-1185">Reference proteome</keyword>
<reference evidence="2 3" key="1">
    <citation type="submission" date="2017-06" db="EMBL/GenBank/DDBJ databases">
        <authorList>
            <person name="Kim H.J."/>
            <person name="Triplett B.A."/>
        </authorList>
    </citation>
    <scope>NUCLEOTIDE SEQUENCE [LARGE SCALE GENOMIC DNA]</scope>
    <source>
        <strain evidence="2 3">U15</strain>
    </source>
</reference>
<dbReference type="Proteomes" id="UP000198284">
    <property type="component" value="Unassembled WGS sequence"/>
</dbReference>
<accession>A0A239IXD7</accession>
<evidence type="ECO:0000313" key="3">
    <source>
        <dbReference type="Proteomes" id="UP000198284"/>
    </source>
</evidence>
<feature type="transmembrane region" description="Helical" evidence="1">
    <location>
        <begin position="45"/>
        <end position="69"/>
    </location>
</feature>
<gene>
    <name evidence="2" type="ORF">SAMN06265795_110125</name>
</gene>
<evidence type="ECO:0000313" key="2">
    <source>
        <dbReference type="EMBL" id="SNS97084.1"/>
    </source>
</evidence>